<comment type="caution">
    <text evidence="15">The sequence shown here is derived from an EMBL/GenBank/DDBJ whole genome shotgun (WGS) entry which is preliminary data.</text>
</comment>
<keyword evidence="11" id="KW-0564">Palmitate</keyword>
<dbReference type="PANTHER" id="PTHR30429:SF0">
    <property type="entry name" value="METHIONINE-BINDING LIPOPROTEIN METQ"/>
    <property type="match status" value="1"/>
</dbReference>
<dbReference type="InterPro" id="IPR004872">
    <property type="entry name" value="Lipoprotein_NlpA"/>
</dbReference>
<keyword evidence="16" id="KW-1185">Reference proteome</keyword>
<keyword evidence="6" id="KW-1003">Cell membrane</keyword>
<keyword evidence="9 13" id="KW-1133">Transmembrane helix</keyword>
<accession>A0A6G4U2X9</accession>
<evidence type="ECO:0000256" key="2">
    <source>
        <dbReference type="ARBA" id="ARBA00004651"/>
    </source>
</evidence>
<evidence type="ECO:0000256" key="10">
    <source>
        <dbReference type="ARBA" id="ARBA00023136"/>
    </source>
</evidence>
<evidence type="ECO:0000259" key="14">
    <source>
        <dbReference type="PROSITE" id="PS50928"/>
    </source>
</evidence>
<comment type="similarity">
    <text evidence="3">Belongs to the binding-protein-dependent transport system permease family. CysTW subfamily.</text>
</comment>
<evidence type="ECO:0000256" key="7">
    <source>
        <dbReference type="ARBA" id="ARBA00022692"/>
    </source>
</evidence>
<dbReference type="SUPFAM" id="SSF161098">
    <property type="entry name" value="MetI-like"/>
    <property type="match status" value="1"/>
</dbReference>
<protein>
    <submittedName>
        <fullName evidence="15">ABC transporter permease subunit</fullName>
    </submittedName>
</protein>
<dbReference type="Proteomes" id="UP000481583">
    <property type="component" value="Unassembled WGS sequence"/>
</dbReference>
<dbReference type="CDD" id="cd13597">
    <property type="entry name" value="PBP2_lipoprotein_Tp32"/>
    <property type="match status" value="1"/>
</dbReference>
<dbReference type="GO" id="GO:0005886">
    <property type="term" value="C:plasma membrane"/>
    <property type="evidence" value="ECO:0007669"/>
    <property type="project" value="UniProtKB-SubCell"/>
</dbReference>
<proteinExistence type="inferred from homology"/>
<dbReference type="Gene3D" id="3.40.190.10">
    <property type="entry name" value="Periplasmic binding protein-like II"/>
    <property type="match status" value="2"/>
</dbReference>
<evidence type="ECO:0000256" key="13">
    <source>
        <dbReference type="RuleBase" id="RU363032"/>
    </source>
</evidence>
<feature type="transmembrane region" description="Helical" evidence="13">
    <location>
        <begin position="147"/>
        <end position="169"/>
    </location>
</feature>
<evidence type="ECO:0000256" key="12">
    <source>
        <dbReference type="ARBA" id="ARBA00023288"/>
    </source>
</evidence>
<reference evidence="15 16" key="1">
    <citation type="submission" date="2020-02" db="EMBL/GenBank/DDBJ databases">
        <title>Whole-genome analyses of novel actinobacteria.</title>
        <authorList>
            <person name="Sahin N."/>
        </authorList>
    </citation>
    <scope>NUCLEOTIDE SEQUENCE [LARGE SCALE GENOMIC DNA]</scope>
    <source>
        <strain evidence="15 16">A7024</strain>
    </source>
</reference>
<dbReference type="InterPro" id="IPR035906">
    <property type="entry name" value="MetI-like_sf"/>
</dbReference>
<feature type="transmembrane region" description="Helical" evidence="13">
    <location>
        <begin position="233"/>
        <end position="255"/>
    </location>
</feature>
<evidence type="ECO:0000256" key="8">
    <source>
        <dbReference type="ARBA" id="ARBA00022729"/>
    </source>
</evidence>
<dbReference type="AlphaFoldDB" id="A0A6G4U2X9"/>
<feature type="transmembrane region" description="Helical" evidence="13">
    <location>
        <begin position="20"/>
        <end position="41"/>
    </location>
</feature>
<evidence type="ECO:0000256" key="11">
    <source>
        <dbReference type="ARBA" id="ARBA00023139"/>
    </source>
</evidence>
<dbReference type="EMBL" id="JAAKZV010000066">
    <property type="protein sequence ID" value="NGN65591.1"/>
    <property type="molecule type" value="Genomic_DNA"/>
</dbReference>
<feature type="transmembrane region" description="Helical" evidence="13">
    <location>
        <begin position="189"/>
        <end position="212"/>
    </location>
</feature>
<dbReference type="Pfam" id="PF03180">
    <property type="entry name" value="Lipoprotein_9"/>
    <property type="match status" value="1"/>
</dbReference>
<gene>
    <name evidence="15" type="ORF">G5C51_17005</name>
</gene>
<keyword evidence="10 13" id="KW-0472">Membrane</keyword>
<dbReference type="PROSITE" id="PS50928">
    <property type="entry name" value="ABC_TM1"/>
    <property type="match status" value="1"/>
</dbReference>
<keyword evidence="8" id="KW-0732">Signal</keyword>
<organism evidence="15 16">
    <name type="scientific">Streptomyces coryli</name>
    <dbReference type="NCBI Taxonomy" id="1128680"/>
    <lineage>
        <taxon>Bacteria</taxon>
        <taxon>Bacillati</taxon>
        <taxon>Actinomycetota</taxon>
        <taxon>Actinomycetes</taxon>
        <taxon>Kitasatosporales</taxon>
        <taxon>Streptomycetaceae</taxon>
        <taxon>Streptomyces</taxon>
    </lineage>
</organism>
<feature type="transmembrane region" description="Helical" evidence="13">
    <location>
        <begin position="53"/>
        <end position="76"/>
    </location>
</feature>
<evidence type="ECO:0000256" key="1">
    <source>
        <dbReference type="ARBA" id="ARBA00004635"/>
    </source>
</evidence>
<evidence type="ECO:0000256" key="3">
    <source>
        <dbReference type="ARBA" id="ARBA00007069"/>
    </source>
</evidence>
<dbReference type="FunFam" id="1.10.3720.10:FF:000002">
    <property type="entry name" value="D-methionine ABC transporter permease MetI"/>
    <property type="match status" value="1"/>
</dbReference>
<evidence type="ECO:0000256" key="9">
    <source>
        <dbReference type="ARBA" id="ARBA00022989"/>
    </source>
</evidence>
<dbReference type="Pfam" id="PF00528">
    <property type="entry name" value="BPD_transp_1"/>
    <property type="match status" value="1"/>
</dbReference>
<comment type="subcellular location">
    <subcellularLocation>
        <location evidence="2 13">Cell membrane</location>
        <topology evidence="2 13">Multi-pass membrane protein</topology>
    </subcellularLocation>
    <subcellularLocation>
        <location evidence="1">Membrane</location>
        <topology evidence="1">Lipid-anchor</topology>
    </subcellularLocation>
</comment>
<keyword evidence="5 13" id="KW-0813">Transport</keyword>
<evidence type="ECO:0000256" key="5">
    <source>
        <dbReference type="ARBA" id="ARBA00022448"/>
    </source>
</evidence>
<dbReference type="GO" id="GO:0055085">
    <property type="term" value="P:transmembrane transport"/>
    <property type="evidence" value="ECO:0007669"/>
    <property type="project" value="InterPro"/>
</dbReference>
<evidence type="ECO:0000313" key="15">
    <source>
        <dbReference type="EMBL" id="NGN65591.1"/>
    </source>
</evidence>
<comment type="similarity">
    <text evidence="4">Belongs to the NlpA lipoprotein family.</text>
</comment>
<feature type="transmembrane region" description="Helical" evidence="13">
    <location>
        <begin position="82"/>
        <end position="106"/>
    </location>
</feature>
<evidence type="ECO:0000256" key="6">
    <source>
        <dbReference type="ARBA" id="ARBA00022475"/>
    </source>
</evidence>
<name>A0A6G4U2X9_9ACTN</name>
<feature type="domain" description="ABC transmembrane type-1" evidence="14">
    <location>
        <begin position="14"/>
        <end position="208"/>
    </location>
</feature>
<dbReference type="SUPFAM" id="SSF53850">
    <property type="entry name" value="Periplasmic binding protein-like II"/>
    <property type="match status" value="1"/>
</dbReference>
<dbReference type="CDD" id="cd06261">
    <property type="entry name" value="TM_PBP2"/>
    <property type="match status" value="1"/>
</dbReference>
<dbReference type="RefSeq" id="WP_165238156.1">
    <property type="nucleotide sequence ID" value="NZ_JAAKZV010000066.1"/>
</dbReference>
<evidence type="ECO:0000313" key="16">
    <source>
        <dbReference type="Proteomes" id="UP000481583"/>
    </source>
</evidence>
<evidence type="ECO:0000256" key="4">
    <source>
        <dbReference type="ARBA" id="ARBA00008973"/>
    </source>
</evidence>
<dbReference type="InterPro" id="IPR000515">
    <property type="entry name" value="MetI-like"/>
</dbReference>
<keyword evidence="7 13" id="KW-0812">Transmembrane</keyword>
<keyword evidence="12" id="KW-0449">Lipoprotein</keyword>
<sequence>MNWSEIRPELLTGLYETVAMVGWASLIAVIGGVPLGVLLVLTDRGRPLQNALINKVIGFVVNVGRSLPFIILMLALTAFTRALTGTSIGLTGAIVPLAISAIPFFARLVETAVREVDGGLVEAVQAMGGSTRTVVFKALLPQALPSLVAGLTTTVVALIGYSAMAGAVGGGGLGDVAIRYGYQRYEGGVMLATVVLLVVLVNVVQLIGDFFVRTLSDRTTRSAAWLRAPRRTRTTVTAVASVGLVGALTAGTLGLTSEGDAGSDETITVAATPTPHGDIVKFVADNLAKDAGLKVEVKEFTDYVKPNEALANGDVDANFFQHVPFLDDFNKKKHTDLVPTVGILVEPIGIYSKSVDDVSALGSGDTIALPNDTTNEGRALHLLDDQGLIKLKKGTGLDASLNDIADDGGLTLKPLEAAQTPRALEDVDAAIVNGNYAIGAGLTPKKDALVLEKAKGNPYINILAVKKEDRDDPAIKKLGQLLNSDATKKFMEKKFPSSIPVFGPVK</sequence>
<dbReference type="PANTHER" id="PTHR30429">
    <property type="entry name" value="D-METHIONINE-BINDING LIPOPROTEIN METQ"/>
    <property type="match status" value="1"/>
</dbReference>
<dbReference type="Gene3D" id="1.10.3720.10">
    <property type="entry name" value="MetI-like"/>
    <property type="match status" value="1"/>
</dbReference>